<dbReference type="RefSeq" id="WP_009851657.1">
    <property type="nucleotide sequence ID" value="NZ_DS022295.1"/>
</dbReference>
<dbReference type="STRING" id="314344.AL013_11060"/>
<evidence type="ECO:0000313" key="2">
    <source>
        <dbReference type="EMBL" id="EAU55036.1"/>
    </source>
</evidence>
<organism evidence="2 3">
    <name type="scientific">Mariprofundus ferrooxydans PV-1</name>
    <dbReference type="NCBI Taxonomy" id="314345"/>
    <lineage>
        <taxon>Bacteria</taxon>
        <taxon>Pseudomonadati</taxon>
        <taxon>Pseudomonadota</taxon>
        <taxon>Candidatius Mariprofundia</taxon>
        <taxon>Mariprofundales</taxon>
        <taxon>Mariprofundaceae</taxon>
        <taxon>Mariprofundus</taxon>
    </lineage>
</organism>
<dbReference type="AlphaFoldDB" id="Q0F0J2"/>
<dbReference type="FunCoup" id="Q0F0J2">
    <property type="interactions" value="106"/>
</dbReference>
<dbReference type="PANTHER" id="PTHR47623">
    <property type="entry name" value="OS09G0287300 PROTEIN"/>
    <property type="match status" value="1"/>
</dbReference>
<dbReference type="OrthoDB" id="9781415at2"/>
<accession>Q0F0J2</accession>
<dbReference type="Gene3D" id="3.40.50.1240">
    <property type="entry name" value="Phosphoglycerate mutase-like"/>
    <property type="match status" value="1"/>
</dbReference>
<dbReference type="eggNOG" id="COG2062">
    <property type="taxonomic scope" value="Bacteria"/>
</dbReference>
<reference evidence="2 3" key="1">
    <citation type="submission" date="2006-09" db="EMBL/GenBank/DDBJ databases">
        <authorList>
            <person name="Emerson D."/>
            <person name="Ferriera S."/>
            <person name="Johnson J."/>
            <person name="Kravitz S."/>
            <person name="Halpern A."/>
            <person name="Remington K."/>
            <person name="Beeson K."/>
            <person name="Tran B."/>
            <person name="Rogers Y.-H."/>
            <person name="Friedman R."/>
            <person name="Venter J.C."/>
        </authorList>
    </citation>
    <scope>NUCLEOTIDE SEQUENCE [LARGE SCALE GENOMIC DNA]</scope>
    <source>
        <strain evidence="2 3">PV-1</strain>
    </source>
</reference>
<dbReference type="Pfam" id="PF00300">
    <property type="entry name" value="His_Phos_1"/>
    <property type="match status" value="1"/>
</dbReference>
<proteinExistence type="predicted"/>
<dbReference type="HOGENOM" id="CLU_084603_2_2_0"/>
<dbReference type="SUPFAM" id="SSF53254">
    <property type="entry name" value="Phosphoglycerate mutase-like"/>
    <property type="match status" value="1"/>
</dbReference>
<dbReference type="EMBL" id="AATS01000004">
    <property type="protein sequence ID" value="EAU55036.1"/>
    <property type="molecule type" value="Genomic_DNA"/>
</dbReference>
<dbReference type="CDD" id="cd07067">
    <property type="entry name" value="HP_PGM_like"/>
    <property type="match status" value="1"/>
</dbReference>
<dbReference type="InParanoid" id="Q0F0J2"/>
<name>Q0F0J2_9PROT</name>
<gene>
    <name evidence="2" type="ORF">SPV1_06824</name>
</gene>
<comment type="caution">
    <text evidence="2">The sequence shown here is derived from an EMBL/GenBank/DDBJ whole genome shotgun (WGS) entry which is preliminary data.</text>
</comment>
<evidence type="ECO:0000256" key="1">
    <source>
        <dbReference type="PIRSR" id="PIRSR613078-2"/>
    </source>
</evidence>
<dbReference type="PANTHER" id="PTHR47623:SF1">
    <property type="entry name" value="OS09G0287300 PROTEIN"/>
    <property type="match status" value="1"/>
</dbReference>
<feature type="binding site" evidence="1">
    <location>
        <position position="58"/>
    </location>
    <ligand>
        <name>substrate</name>
    </ligand>
</feature>
<evidence type="ECO:0000313" key="3">
    <source>
        <dbReference type="Proteomes" id="UP000005297"/>
    </source>
</evidence>
<dbReference type="InterPro" id="IPR029033">
    <property type="entry name" value="His_PPase_superfam"/>
</dbReference>
<protein>
    <submittedName>
        <fullName evidence="2">Phosphoglycerate mutase family domain protein</fullName>
    </submittedName>
</protein>
<sequence length="165" mass="18225">MKRMILLRHAKSSWAQPALNDFERPLNKRGKRDAPIMGMRLKRQKKLPDKIVSSPAKRAISTAGIIAKQLDIPKSAIRKEPGIYDASAIELLAIIRNWQNAWETVLMVGHMPGIADLAWLLVENEVGPVPTCSVLEIELEINHWSDAGPGCGRLACVMTPKESAG</sequence>
<dbReference type="InterPro" id="IPR013078">
    <property type="entry name" value="His_Pase_superF_clade-1"/>
</dbReference>
<dbReference type="Proteomes" id="UP000005297">
    <property type="component" value="Unassembled WGS sequence"/>
</dbReference>
<keyword evidence="3" id="KW-1185">Reference proteome</keyword>